<dbReference type="Gene3D" id="3.40.50.300">
    <property type="entry name" value="P-loop containing nucleotide triphosphate hydrolases"/>
    <property type="match status" value="1"/>
</dbReference>
<dbReference type="SUPFAM" id="SSF52540">
    <property type="entry name" value="P-loop containing nucleoside triphosphate hydrolases"/>
    <property type="match status" value="1"/>
</dbReference>
<proteinExistence type="predicted"/>
<evidence type="ECO:0000313" key="3">
    <source>
        <dbReference type="Proteomes" id="UP000264880"/>
    </source>
</evidence>
<dbReference type="KEGG" id="bhp:BHAMNSH16_11245"/>
<organism evidence="2 3">
    <name type="scientific">Brachyspira hampsonii</name>
    <dbReference type="NCBI Taxonomy" id="1287055"/>
    <lineage>
        <taxon>Bacteria</taxon>
        <taxon>Pseudomonadati</taxon>
        <taxon>Spirochaetota</taxon>
        <taxon>Spirochaetia</taxon>
        <taxon>Brachyspirales</taxon>
        <taxon>Brachyspiraceae</taxon>
        <taxon>Brachyspira</taxon>
    </lineage>
</organism>
<feature type="domain" description="Endonuclease GajA/Old nuclease/RecF-like AAA" evidence="1">
    <location>
        <begin position="1"/>
        <end position="462"/>
    </location>
</feature>
<keyword evidence="3" id="KW-1185">Reference proteome</keyword>
<dbReference type="EMBL" id="CP019914">
    <property type="protein sequence ID" value="ASJ22179.1"/>
    <property type="molecule type" value="Genomic_DNA"/>
</dbReference>
<dbReference type="Proteomes" id="UP000264880">
    <property type="component" value="Chromosome"/>
</dbReference>
<dbReference type="Pfam" id="PF13175">
    <property type="entry name" value="AAA_15"/>
    <property type="match status" value="1"/>
</dbReference>
<dbReference type="RefSeq" id="WP_069731573.1">
    <property type="nucleotide sequence ID" value="NZ_CP019914.1"/>
</dbReference>
<dbReference type="PANTHER" id="PTHR43581">
    <property type="entry name" value="ATP/GTP PHOSPHATASE"/>
    <property type="match status" value="1"/>
</dbReference>
<sequence>MKRYLTIKNFRNINPVIINNKENNTSKKEDEVKYGRLYLNGDVEQGALISIIGANGTGKTNILSAVEKAFKGGIDDKIDNPKIESFIGCKPELEIFIESDSGIIYKGKCEAIEIKKEGYSEEYEYKYELVWELEENKINTDSILSKDYLLKITDYIFKTEMNIDEKNNKKNIDEKNIIYRWNYIYDIYKNNYELDNKSKKEYTYEDILNYTVSKIMDIISKYKENENVDKLKLLISLLDKTFYIENEASKYCEFNFNDNLIDKNYFEKLLYILKEIECKDINIYVHRENINDSELTVKCYGTRIDNIIYKSNFLRSLFKASDNMEMYNNLIENYTDILLDVAFTKQTESEINKLFDGTVSKKFNELYKSDNEYKFKIALEERSIKIYFETKNGLTNLENESEGFNWFFSLFFNTINPNELKKGDIIIIDEPEQHLSVPLIKELRKFLKEFSKDNGITIITSTQIPYFADIHYLDELKIVEPKQDGIGVKIENDFSATYGKVDTLEKIINAFGVKHIDIMRDTKIVYVEGITDYNYLTAFKLLMEHIENREINTAFMPINGVGRPNDERKKNDIIDSLCKLSAKPILLIDSDISADQFTELAEGTNLRITQLEDISSNFITIEDLFDDKDKQTYKIYENHKDALISALFKNNIIDYYEKNMISQKTIDNFFKVIREID</sequence>
<dbReference type="PANTHER" id="PTHR43581:SF4">
    <property type="entry name" value="ATP_GTP PHOSPHATASE"/>
    <property type="match status" value="1"/>
</dbReference>
<gene>
    <name evidence="2" type="ORF">BHAMNSH16_11245</name>
</gene>
<dbReference type="InterPro" id="IPR051396">
    <property type="entry name" value="Bact_Antivir_Def_Nuclease"/>
</dbReference>
<protein>
    <recommendedName>
        <fullName evidence="1">Endonuclease GajA/Old nuclease/RecF-like AAA domain-containing protein</fullName>
    </recommendedName>
</protein>
<dbReference type="InterPro" id="IPR041685">
    <property type="entry name" value="AAA_GajA/Old/RecF-like"/>
</dbReference>
<dbReference type="InterPro" id="IPR027417">
    <property type="entry name" value="P-loop_NTPase"/>
</dbReference>
<evidence type="ECO:0000313" key="2">
    <source>
        <dbReference type="EMBL" id="ASJ22179.1"/>
    </source>
</evidence>
<accession>A0AAC9TWD7</accession>
<evidence type="ECO:0000259" key="1">
    <source>
        <dbReference type="Pfam" id="PF13175"/>
    </source>
</evidence>
<name>A0AAC9TWD7_9SPIR</name>
<dbReference type="AlphaFoldDB" id="A0AAC9TWD7"/>
<reference evidence="2 3" key="1">
    <citation type="submission" date="2017-02" db="EMBL/GenBank/DDBJ databases">
        <title>Complete genome sequence of Brachyspira hampsonii genomovar I strain NSH-16 (ATCC BAA-2463).</title>
        <authorList>
            <person name="Mirajkar N.S."/>
            <person name="Gebhart C.J."/>
        </authorList>
    </citation>
    <scope>NUCLEOTIDE SEQUENCE [LARGE SCALE GENOMIC DNA]</scope>
    <source>
        <strain evidence="2 3">NSH-16</strain>
    </source>
</reference>